<dbReference type="RefSeq" id="WP_163723130.1">
    <property type="nucleotide sequence ID" value="NZ_AP022574.1"/>
</dbReference>
<evidence type="ECO:0000256" key="1">
    <source>
        <dbReference type="SAM" id="MobiDB-lite"/>
    </source>
</evidence>
<dbReference type="AlphaFoldDB" id="A0A7I7MD50"/>
<dbReference type="EMBL" id="AP022574">
    <property type="protein sequence ID" value="BBX69707.1"/>
    <property type="molecule type" value="Genomic_DNA"/>
</dbReference>
<keyword evidence="3" id="KW-1185">Reference proteome</keyword>
<gene>
    <name evidence="2" type="ORF">MPSYJ_31680</name>
</gene>
<evidence type="ECO:0000313" key="3">
    <source>
        <dbReference type="Proteomes" id="UP000466514"/>
    </source>
</evidence>
<proteinExistence type="predicted"/>
<name>A0A7I7MD50_9MYCO</name>
<dbReference type="Proteomes" id="UP000466514">
    <property type="component" value="Chromosome"/>
</dbReference>
<accession>A0A7I7MD50</accession>
<sequence length="79" mass="8730">MPVLSHEARHHRARVAALSRDRGSDDPELTQAQDDLRNAMLRERAKKIVDDWAPLTDQQRQDIAAILLTGSSRGSGDAA</sequence>
<feature type="region of interest" description="Disordered" evidence="1">
    <location>
        <begin position="1"/>
        <end position="30"/>
    </location>
</feature>
<reference evidence="2 3" key="1">
    <citation type="journal article" date="2019" name="Emerg. Microbes Infect.">
        <title>Comprehensive subspecies identification of 175 nontuberculous mycobacteria species based on 7547 genomic profiles.</title>
        <authorList>
            <person name="Matsumoto Y."/>
            <person name="Kinjo T."/>
            <person name="Motooka D."/>
            <person name="Nabeya D."/>
            <person name="Jung N."/>
            <person name="Uechi K."/>
            <person name="Horii T."/>
            <person name="Iida T."/>
            <person name="Fujita J."/>
            <person name="Nakamura S."/>
        </authorList>
    </citation>
    <scope>NUCLEOTIDE SEQUENCE [LARGE SCALE GENOMIC DNA]</scope>
    <source>
        <strain evidence="2 3">JCM 13323</strain>
    </source>
</reference>
<evidence type="ECO:0008006" key="4">
    <source>
        <dbReference type="Google" id="ProtNLM"/>
    </source>
</evidence>
<dbReference type="KEGG" id="mpsc:MPSYJ_31680"/>
<organism evidence="2 3">
    <name type="scientific">Mycolicibacterium psychrotolerans</name>
    <dbReference type="NCBI Taxonomy" id="216929"/>
    <lineage>
        <taxon>Bacteria</taxon>
        <taxon>Bacillati</taxon>
        <taxon>Actinomycetota</taxon>
        <taxon>Actinomycetes</taxon>
        <taxon>Mycobacteriales</taxon>
        <taxon>Mycobacteriaceae</taxon>
        <taxon>Mycolicibacterium</taxon>
    </lineage>
</organism>
<protein>
    <recommendedName>
        <fullName evidence="4">PhiRv1 phage protein</fullName>
    </recommendedName>
</protein>
<evidence type="ECO:0000313" key="2">
    <source>
        <dbReference type="EMBL" id="BBX69707.1"/>
    </source>
</evidence>